<organism evidence="1 2">
    <name type="scientific">Daphnia magna</name>
    <dbReference type="NCBI Taxonomy" id="35525"/>
    <lineage>
        <taxon>Eukaryota</taxon>
        <taxon>Metazoa</taxon>
        <taxon>Ecdysozoa</taxon>
        <taxon>Arthropoda</taxon>
        <taxon>Crustacea</taxon>
        <taxon>Branchiopoda</taxon>
        <taxon>Diplostraca</taxon>
        <taxon>Cladocera</taxon>
        <taxon>Anomopoda</taxon>
        <taxon>Daphniidae</taxon>
        <taxon>Daphnia</taxon>
    </lineage>
</organism>
<keyword evidence="2" id="KW-1185">Reference proteome</keyword>
<gene>
    <name evidence="1" type="ORF">OUZ56_002711</name>
</gene>
<name>A0ABR0A6M6_9CRUS</name>
<dbReference type="EMBL" id="JAOYFB010000036">
    <property type="protein sequence ID" value="KAK4020761.1"/>
    <property type="molecule type" value="Genomic_DNA"/>
</dbReference>
<accession>A0ABR0A6M6</accession>
<evidence type="ECO:0000313" key="1">
    <source>
        <dbReference type="EMBL" id="KAK4020761.1"/>
    </source>
</evidence>
<proteinExistence type="predicted"/>
<dbReference type="Proteomes" id="UP001234178">
    <property type="component" value="Unassembled WGS sequence"/>
</dbReference>
<sequence>MRPALAIAEPEPRCTAGVAVWISLPTRPSLPCPHRHYRGFGRELKDVRRSRRLTEVRIVFDADTCGLRGTSTLFS</sequence>
<reference evidence="1 2" key="1">
    <citation type="journal article" date="2023" name="Nucleic Acids Res.">
        <title>The hologenome of Daphnia magna reveals possible DNA methylation and microbiome-mediated evolution of the host genome.</title>
        <authorList>
            <person name="Chaturvedi A."/>
            <person name="Li X."/>
            <person name="Dhandapani V."/>
            <person name="Marshall H."/>
            <person name="Kissane S."/>
            <person name="Cuenca-Cambronero M."/>
            <person name="Asole G."/>
            <person name="Calvet F."/>
            <person name="Ruiz-Romero M."/>
            <person name="Marangio P."/>
            <person name="Guigo R."/>
            <person name="Rago D."/>
            <person name="Mirbahai L."/>
            <person name="Eastwood N."/>
            <person name="Colbourne J.K."/>
            <person name="Zhou J."/>
            <person name="Mallon E."/>
            <person name="Orsini L."/>
        </authorList>
    </citation>
    <scope>NUCLEOTIDE SEQUENCE [LARGE SCALE GENOMIC DNA]</scope>
    <source>
        <strain evidence="1">LRV0_1</strain>
    </source>
</reference>
<protein>
    <submittedName>
        <fullName evidence="1">Uncharacterized protein</fullName>
    </submittedName>
</protein>
<evidence type="ECO:0000313" key="2">
    <source>
        <dbReference type="Proteomes" id="UP001234178"/>
    </source>
</evidence>
<comment type="caution">
    <text evidence="1">The sequence shown here is derived from an EMBL/GenBank/DDBJ whole genome shotgun (WGS) entry which is preliminary data.</text>
</comment>